<dbReference type="GO" id="GO:0003924">
    <property type="term" value="F:GTPase activity"/>
    <property type="evidence" value="ECO:0007669"/>
    <property type="project" value="InterPro"/>
</dbReference>
<reference evidence="8" key="1">
    <citation type="journal article" date="2020" name="mSystems">
        <title>Genome- and Community-Level Interaction Insights into Carbon Utilization and Element Cycling Functions of Hydrothermarchaeota in Hydrothermal Sediment.</title>
        <authorList>
            <person name="Zhou Z."/>
            <person name="Liu Y."/>
            <person name="Xu W."/>
            <person name="Pan J."/>
            <person name="Luo Z.H."/>
            <person name="Li M."/>
        </authorList>
    </citation>
    <scope>NUCLEOTIDE SEQUENCE [LARGE SCALE GENOMIC DNA]</scope>
    <source>
        <strain evidence="8">SpSt-776</strain>
    </source>
</reference>
<evidence type="ECO:0000313" key="8">
    <source>
        <dbReference type="EMBL" id="HGB14008.1"/>
    </source>
</evidence>
<dbReference type="GO" id="GO:0008053">
    <property type="term" value="P:mitochondrial fusion"/>
    <property type="evidence" value="ECO:0007669"/>
    <property type="project" value="TreeGrafter"/>
</dbReference>
<evidence type="ECO:0000259" key="7">
    <source>
        <dbReference type="Pfam" id="PF00350"/>
    </source>
</evidence>
<evidence type="ECO:0000256" key="3">
    <source>
        <dbReference type="ARBA" id="ARBA00022801"/>
    </source>
</evidence>
<sequence>MDLLVSKGTPPVPENIKPIDLDGVIERLVKLAQEWGQLFPQANFQAEGWQTVLSQIRTHLAEDVVRVAVVGTVKSGKSTLINALVGQDILKRGAGILTAMITRVQPGPEPRALLKFKDWAEIAEEINRVLGLLPDDRLLRRSALNLQQAADREFLAQILATGQAEGFWAKSGVSENYNLLKSYLEGYEHLKDYLAMGQDLSLVGQEFLRHREMVTREACAVYLKDALLTVPTPWLPEGVELGDCQGSDSPIPQHLTQVLAYLLKTDLVLYLISSRIGLRKADFQFLGELQRMGLGDHLLFLLNIDLTEHRDLLEIRQLRERVREELSPLIKEPCLSAFSALKVLLDRRRRRGEELEPRETALLQVWAADSEAAAFSDQEFQQFSTDFAERLKHLKTQRLLGGSLPQVQRVARSMREQLALVQGLLRQDLGAFKELEARLRERRQPLEATKEAVKQALAGAGARLKAELKKRISSYLDMHMGKGDSLPKFIADYQPDWEQLVPAGGREPFKIVLYRLFQDFQRELVRFATGEFNLQTLEFIRQQEDWLRNELQKTIAPLLVALQEALTLYYRQMEALGLPGTPPSVKPELPIRPRNLEVPLLSLPLELDWRWAGEVWMRSGWGFFRRAWLAVKKKLGWKVEADPRAQQIQDLTKALKTIKAWLLEQVRAQLTDYGERLKFRFFLPLVDDLIREQEAHLDALIGFLATDLEGLADILRQEEAEREARQRRLQELAENLRELELHLAQAAGQAA</sequence>
<comment type="caution">
    <text evidence="8">The sequence shown here is derived from an EMBL/GenBank/DDBJ whole genome shotgun (WGS) entry which is preliminary data.</text>
</comment>
<name>A0A7C3WGL1_9BACT</name>
<evidence type="ECO:0000256" key="6">
    <source>
        <dbReference type="SAM" id="Coils"/>
    </source>
</evidence>
<dbReference type="SUPFAM" id="SSF52540">
    <property type="entry name" value="P-loop containing nucleoside triphosphate hydrolases"/>
    <property type="match status" value="1"/>
</dbReference>
<dbReference type="AlphaFoldDB" id="A0A7C3WGL1"/>
<dbReference type="PANTHER" id="PTHR10465:SF0">
    <property type="entry name" value="SARCALUMENIN"/>
    <property type="match status" value="1"/>
</dbReference>
<keyword evidence="5" id="KW-0472">Membrane</keyword>
<dbReference type="EMBL" id="DTHB01000016">
    <property type="protein sequence ID" value="HGB14008.1"/>
    <property type="molecule type" value="Genomic_DNA"/>
</dbReference>
<dbReference type="GO" id="GO:0005525">
    <property type="term" value="F:GTP binding"/>
    <property type="evidence" value="ECO:0007669"/>
    <property type="project" value="UniProtKB-KW"/>
</dbReference>
<comment type="subcellular location">
    <subcellularLocation>
        <location evidence="1">Membrane</location>
    </subcellularLocation>
</comment>
<keyword evidence="2" id="KW-0547">Nucleotide-binding</keyword>
<dbReference type="PANTHER" id="PTHR10465">
    <property type="entry name" value="TRANSMEMBRANE GTPASE FZO1"/>
    <property type="match status" value="1"/>
</dbReference>
<proteinExistence type="predicted"/>
<dbReference type="GO" id="GO:0016020">
    <property type="term" value="C:membrane"/>
    <property type="evidence" value="ECO:0007669"/>
    <property type="project" value="UniProtKB-SubCell"/>
</dbReference>
<evidence type="ECO:0000256" key="5">
    <source>
        <dbReference type="ARBA" id="ARBA00023136"/>
    </source>
</evidence>
<feature type="domain" description="Dynamin N-terminal" evidence="7">
    <location>
        <begin position="67"/>
        <end position="290"/>
    </location>
</feature>
<gene>
    <name evidence="8" type="ORF">ENV62_02040</name>
</gene>
<dbReference type="InterPro" id="IPR045063">
    <property type="entry name" value="Dynamin_N"/>
</dbReference>
<dbReference type="Gene3D" id="3.40.50.300">
    <property type="entry name" value="P-loop containing nucleotide triphosphate hydrolases"/>
    <property type="match status" value="1"/>
</dbReference>
<feature type="coiled-coil region" evidence="6">
    <location>
        <begin position="708"/>
        <end position="749"/>
    </location>
</feature>
<organism evidence="8">
    <name type="scientific">Desulfobacca acetoxidans</name>
    <dbReference type="NCBI Taxonomy" id="60893"/>
    <lineage>
        <taxon>Bacteria</taxon>
        <taxon>Pseudomonadati</taxon>
        <taxon>Thermodesulfobacteriota</taxon>
        <taxon>Desulfobaccia</taxon>
        <taxon>Desulfobaccales</taxon>
        <taxon>Desulfobaccaceae</taxon>
        <taxon>Desulfobacca</taxon>
    </lineage>
</organism>
<dbReference type="InterPro" id="IPR027417">
    <property type="entry name" value="P-loop_NTPase"/>
</dbReference>
<evidence type="ECO:0000256" key="1">
    <source>
        <dbReference type="ARBA" id="ARBA00004370"/>
    </source>
</evidence>
<keyword evidence="3" id="KW-0378">Hydrolase</keyword>
<evidence type="ECO:0000256" key="4">
    <source>
        <dbReference type="ARBA" id="ARBA00023134"/>
    </source>
</evidence>
<keyword evidence="6" id="KW-0175">Coiled coil</keyword>
<dbReference type="Pfam" id="PF00350">
    <property type="entry name" value="Dynamin_N"/>
    <property type="match status" value="1"/>
</dbReference>
<protein>
    <recommendedName>
        <fullName evidence="7">Dynamin N-terminal domain-containing protein</fullName>
    </recommendedName>
</protein>
<evidence type="ECO:0000256" key="2">
    <source>
        <dbReference type="ARBA" id="ARBA00022741"/>
    </source>
</evidence>
<keyword evidence="4" id="KW-0342">GTP-binding</keyword>
<accession>A0A7C3WGL1</accession>
<dbReference type="InterPro" id="IPR027094">
    <property type="entry name" value="Mitofusin_fam"/>
</dbReference>